<feature type="compositionally biased region" description="Polar residues" evidence="10">
    <location>
        <begin position="214"/>
        <end position="223"/>
    </location>
</feature>
<dbReference type="Proteomes" id="UP000054560">
    <property type="component" value="Unassembled WGS sequence"/>
</dbReference>
<dbReference type="Pfam" id="PF00628">
    <property type="entry name" value="PHD"/>
    <property type="match status" value="1"/>
</dbReference>
<dbReference type="PANTHER" id="PTHR45888:SF5">
    <property type="entry name" value="D4, ISOFORM A"/>
    <property type="match status" value="1"/>
</dbReference>
<evidence type="ECO:0000259" key="11">
    <source>
        <dbReference type="PROSITE" id="PS50016"/>
    </source>
</evidence>
<evidence type="ECO:0000313" key="12">
    <source>
        <dbReference type="EMBL" id="KNC78616.1"/>
    </source>
</evidence>
<keyword evidence="5" id="KW-0862">Zinc</keyword>
<dbReference type="FunFam" id="3.30.40.10:FF:000005">
    <property type="entry name" value="zinc finger protein isoform X1"/>
    <property type="match status" value="1"/>
</dbReference>
<feature type="region of interest" description="Disordered" evidence="10">
    <location>
        <begin position="165"/>
        <end position="223"/>
    </location>
</feature>
<feature type="region of interest" description="Disordered" evidence="10">
    <location>
        <begin position="555"/>
        <end position="603"/>
    </location>
</feature>
<name>A0A0L0FQ22_9EUKA</name>
<keyword evidence="7" id="KW-0804">Transcription</keyword>
<evidence type="ECO:0000256" key="7">
    <source>
        <dbReference type="ARBA" id="ARBA00023163"/>
    </source>
</evidence>
<dbReference type="AlphaFoldDB" id="A0A0L0FQ22"/>
<dbReference type="CDD" id="cd15526">
    <property type="entry name" value="PHD1_MOZ_d4"/>
    <property type="match status" value="1"/>
</dbReference>
<feature type="compositionally biased region" description="Basic and acidic residues" evidence="10">
    <location>
        <begin position="204"/>
        <end position="213"/>
    </location>
</feature>
<keyword evidence="2" id="KW-0479">Metal-binding</keyword>
<feature type="region of interest" description="Disordered" evidence="10">
    <location>
        <begin position="632"/>
        <end position="687"/>
    </location>
</feature>
<dbReference type="InterPro" id="IPR019787">
    <property type="entry name" value="Znf_PHD-finger"/>
</dbReference>
<dbReference type="InterPro" id="IPR001965">
    <property type="entry name" value="Znf_PHD"/>
</dbReference>
<keyword evidence="4 9" id="KW-0863">Zinc-finger</keyword>
<evidence type="ECO:0000256" key="8">
    <source>
        <dbReference type="ARBA" id="ARBA00023242"/>
    </source>
</evidence>
<feature type="compositionally biased region" description="Basic residues" evidence="10">
    <location>
        <begin position="584"/>
        <end position="594"/>
    </location>
</feature>
<accession>A0A0L0FQ22</accession>
<gene>
    <name evidence="12" type="ORF">SARC_08962</name>
</gene>
<organism evidence="12 13">
    <name type="scientific">Sphaeroforma arctica JP610</name>
    <dbReference type="NCBI Taxonomy" id="667725"/>
    <lineage>
        <taxon>Eukaryota</taxon>
        <taxon>Ichthyosporea</taxon>
        <taxon>Ichthyophonida</taxon>
        <taxon>Sphaeroforma</taxon>
    </lineage>
</organism>
<dbReference type="EMBL" id="KQ242457">
    <property type="protein sequence ID" value="KNC78616.1"/>
    <property type="molecule type" value="Genomic_DNA"/>
</dbReference>
<feature type="compositionally biased region" description="Low complexity" evidence="10">
    <location>
        <begin position="640"/>
        <end position="654"/>
    </location>
</feature>
<protein>
    <recommendedName>
        <fullName evidence="11">PHD-type domain-containing protein</fullName>
    </recommendedName>
</protein>
<dbReference type="PANTHER" id="PTHR45888">
    <property type="entry name" value="HL01030P-RELATED"/>
    <property type="match status" value="1"/>
</dbReference>
<evidence type="ECO:0000256" key="9">
    <source>
        <dbReference type="PROSITE-ProRule" id="PRU00146"/>
    </source>
</evidence>
<dbReference type="GO" id="GO:0008270">
    <property type="term" value="F:zinc ion binding"/>
    <property type="evidence" value="ECO:0007669"/>
    <property type="project" value="UniProtKB-KW"/>
</dbReference>
<dbReference type="GO" id="GO:0005634">
    <property type="term" value="C:nucleus"/>
    <property type="evidence" value="ECO:0007669"/>
    <property type="project" value="UniProtKB-SubCell"/>
</dbReference>
<evidence type="ECO:0000313" key="13">
    <source>
        <dbReference type="Proteomes" id="UP000054560"/>
    </source>
</evidence>
<feature type="compositionally biased region" description="Polar residues" evidence="10">
    <location>
        <begin position="17"/>
        <end position="42"/>
    </location>
</feature>
<evidence type="ECO:0000256" key="2">
    <source>
        <dbReference type="ARBA" id="ARBA00022723"/>
    </source>
</evidence>
<feature type="domain" description="PHD-type" evidence="11">
    <location>
        <begin position="793"/>
        <end position="846"/>
    </location>
</feature>
<sequence>MNMSHHTALDEQDDMQRNTTTAKNKTQTILEDRTSTFSSMGRYTQRGDHTAENNSMNAYPDRPSVQGSTSSYTSDTRAQNIDRYALNEAPATLGSGPGYSSSMKKRPWDASEQFSSTEQEPSKRVKLLITQRNEVAPLAQRDLSQADQEYHVVDGSKTTSKVISLGENSVPNEARSNIVSNEPSTNVPQNTDSINEHSPGSGESYRRSRDTRDNSYAASTDTHTSVATPVIYVEGDEDESDDEIERINEKTSHKSYRQAHAITRGLSTYIDADLHADFIDEGNAASTSEEEEEVVKVATPPPTPPTPPTVINSANMTMKEYLEAVRGRNRAAILLERLDDDRRREMNHHTGDIREELPRNRHPKRTADALSRLADHNFDSLEERGTLPAVFSSATSTLLYRRGQRKGWPVYTPETESSYVYRTKPAYPLAGAKRYVPAYSEQMKRESMRSQSIEVLRGMVTSLGTFRLGERHIKTKVGVLEQENGDEYNNMYTSMGAIHTAAIPPTSPTPSGKLPLPVLADGISGADNTISAPSSLSTLGLDVSASTGFMALPVRNKGRPKKKKGAAKKKVAPAPMPFDPLNPNKKRGRGRPRKYPLPGPPVPPTVTVVDVSAVPSTDAAVATAKTDAQIEAHTRKETEVANVSVDASADASVKPVKKSKDKSKPEPKAREGSVGAESARLDMSRTASVPSDIGRDIANLVNLHKKPMVRLPRPTFYQDDEEGTELASPVPPKNLFQPRSPRCSFCLGDTAANKDGEPEEMLGCSTCTNHGHPSCLQFTDLLTERCKTYPWKCQECRACEKCRRKDNEDLLLFCDGCDRATHGFCLIPKITDPPPGDWFCSLCPESKIQEKQLRMSLKAQQPLHTHTPPSPTTLALQSLSREESLSPTTQALLSPPPPLASILRPLPPVANPSSRRTSELSMVKVISKVISNPGTNGNMSN</sequence>
<feature type="compositionally biased region" description="Polar residues" evidence="10">
    <location>
        <begin position="165"/>
        <end position="198"/>
    </location>
</feature>
<feature type="region of interest" description="Disordered" evidence="10">
    <location>
        <begin position="878"/>
        <end position="899"/>
    </location>
</feature>
<feature type="compositionally biased region" description="Basic residues" evidence="10">
    <location>
        <begin position="556"/>
        <end position="571"/>
    </location>
</feature>
<evidence type="ECO:0000256" key="3">
    <source>
        <dbReference type="ARBA" id="ARBA00022737"/>
    </source>
</evidence>
<evidence type="ECO:0000256" key="10">
    <source>
        <dbReference type="SAM" id="MobiDB-lite"/>
    </source>
</evidence>
<dbReference type="Gene3D" id="3.30.40.10">
    <property type="entry name" value="Zinc/RING finger domain, C3HC4 (zinc finger)"/>
    <property type="match status" value="1"/>
</dbReference>
<dbReference type="eggNOG" id="KOG1244">
    <property type="taxonomic scope" value="Eukaryota"/>
</dbReference>
<dbReference type="InterPro" id="IPR011011">
    <property type="entry name" value="Znf_FYVE_PHD"/>
</dbReference>
<dbReference type="STRING" id="667725.A0A0L0FQ22"/>
<comment type="subcellular location">
    <subcellularLocation>
        <location evidence="1">Nucleus</location>
    </subcellularLocation>
</comment>
<dbReference type="SMART" id="SM00249">
    <property type="entry name" value="PHD"/>
    <property type="match status" value="2"/>
</dbReference>
<feature type="compositionally biased region" description="Polar residues" evidence="10">
    <location>
        <begin position="65"/>
        <end position="79"/>
    </location>
</feature>
<keyword evidence="3" id="KW-0677">Repeat</keyword>
<evidence type="ECO:0000256" key="6">
    <source>
        <dbReference type="ARBA" id="ARBA00023015"/>
    </source>
</evidence>
<feature type="compositionally biased region" description="Basic and acidic residues" evidence="10">
    <location>
        <begin position="662"/>
        <end position="671"/>
    </location>
</feature>
<evidence type="ECO:0000256" key="4">
    <source>
        <dbReference type="ARBA" id="ARBA00022771"/>
    </source>
</evidence>
<dbReference type="PROSITE" id="PS50016">
    <property type="entry name" value="ZF_PHD_2"/>
    <property type="match status" value="1"/>
</dbReference>
<reference evidence="12 13" key="1">
    <citation type="submission" date="2011-02" db="EMBL/GenBank/DDBJ databases">
        <title>The Genome Sequence of Sphaeroforma arctica JP610.</title>
        <authorList>
            <consortium name="The Broad Institute Genome Sequencing Platform"/>
            <person name="Russ C."/>
            <person name="Cuomo C."/>
            <person name="Young S.K."/>
            <person name="Zeng Q."/>
            <person name="Gargeya S."/>
            <person name="Alvarado L."/>
            <person name="Berlin A."/>
            <person name="Chapman S.B."/>
            <person name="Chen Z."/>
            <person name="Freedman E."/>
            <person name="Gellesch M."/>
            <person name="Goldberg J."/>
            <person name="Griggs A."/>
            <person name="Gujja S."/>
            <person name="Heilman E."/>
            <person name="Heiman D."/>
            <person name="Howarth C."/>
            <person name="Mehta T."/>
            <person name="Neiman D."/>
            <person name="Pearson M."/>
            <person name="Roberts A."/>
            <person name="Saif S."/>
            <person name="Shea T."/>
            <person name="Shenoy N."/>
            <person name="Sisk P."/>
            <person name="Stolte C."/>
            <person name="Sykes S."/>
            <person name="White J."/>
            <person name="Yandava C."/>
            <person name="Burger G."/>
            <person name="Gray M.W."/>
            <person name="Holland P.W.H."/>
            <person name="King N."/>
            <person name="Lang F.B.F."/>
            <person name="Roger A.J."/>
            <person name="Ruiz-Trillo I."/>
            <person name="Haas B."/>
            <person name="Nusbaum C."/>
            <person name="Birren B."/>
        </authorList>
    </citation>
    <scope>NUCLEOTIDE SEQUENCE [LARGE SCALE GENOMIC DNA]</scope>
    <source>
        <strain evidence="12 13">JP610</strain>
    </source>
</reference>
<keyword evidence="8" id="KW-0539">Nucleus</keyword>
<keyword evidence="6" id="KW-0805">Transcription regulation</keyword>
<proteinExistence type="predicted"/>
<dbReference type="CDD" id="cd15545">
    <property type="entry name" value="PHD_BAZ2A_like"/>
    <property type="match status" value="1"/>
</dbReference>
<dbReference type="InterPro" id="IPR013083">
    <property type="entry name" value="Znf_RING/FYVE/PHD"/>
</dbReference>
<evidence type="ECO:0000256" key="5">
    <source>
        <dbReference type="ARBA" id="ARBA00022833"/>
    </source>
</evidence>
<dbReference type="GeneID" id="25909466"/>
<dbReference type="RefSeq" id="XP_014152518.1">
    <property type="nucleotide sequence ID" value="XM_014297043.1"/>
</dbReference>
<feature type="region of interest" description="Disordered" evidence="10">
    <location>
        <begin position="1"/>
        <end position="123"/>
    </location>
</feature>
<dbReference type="SUPFAM" id="SSF57903">
    <property type="entry name" value="FYVE/PHD zinc finger"/>
    <property type="match status" value="2"/>
</dbReference>
<dbReference type="OrthoDB" id="787137at2759"/>
<keyword evidence="13" id="KW-1185">Reference proteome</keyword>
<evidence type="ECO:0000256" key="1">
    <source>
        <dbReference type="ARBA" id="ARBA00004123"/>
    </source>
</evidence>